<dbReference type="eggNOG" id="COG5578">
    <property type="taxonomic scope" value="Bacteria"/>
</dbReference>
<evidence type="ECO:0000256" key="1">
    <source>
        <dbReference type="SAM" id="Phobius"/>
    </source>
</evidence>
<organism evidence="2 3">
    <name type="scientific">Butyrivibrio proteoclasticus (strain ATCC 51982 / DSM 14932 / B316)</name>
    <name type="common">Clostridium proteoclasticum</name>
    <dbReference type="NCBI Taxonomy" id="515622"/>
    <lineage>
        <taxon>Bacteria</taxon>
        <taxon>Bacillati</taxon>
        <taxon>Bacillota</taxon>
        <taxon>Clostridia</taxon>
        <taxon>Lachnospirales</taxon>
        <taxon>Lachnospiraceae</taxon>
        <taxon>Butyrivibrio</taxon>
    </lineage>
</organism>
<feature type="transmembrane region" description="Helical" evidence="1">
    <location>
        <begin position="213"/>
        <end position="232"/>
    </location>
</feature>
<name>E0RZW8_BUTPB</name>
<feature type="transmembrane region" description="Helical" evidence="1">
    <location>
        <begin position="117"/>
        <end position="137"/>
    </location>
</feature>
<dbReference type="InterPro" id="IPR006938">
    <property type="entry name" value="DUF624"/>
</dbReference>
<dbReference type="STRING" id="515622.bpr_I2804"/>
<evidence type="ECO:0000313" key="2">
    <source>
        <dbReference type="EMBL" id="ADL35534.1"/>
    </source>
</evidence>
<accession>E0RZW8</accession>
<dbReference type="HOGENOM" id="CLU_081578_2_1_9"/>
<keyword evidence="1" id="KW-0812">Transmembrane</keyword>
<evidence type="ECO:0000313" key="3">
    <source>
        <dbReference type="Proteomes" id="UP000001299"/>
    </source>
</evidence>
<dbReference type="EMBL" id="CP001810">
    <property type="protein sequence ID" value="ADL35534.1"/>
    <property type="molecule type" value="Genomic_DNA"/>
</dbReference>
<dbReference type="KEGG" id="bpb:bpr_I2804"/>
<gene>
    <name evidence="2" type="ordered locus">bpr_I2804</name>
</gene>
<feature type="transmembrane region" description="Helical" evidence="1">
    <location>
        <begin position="187"/>
        <end position="207"/>
    </location>
</feature>
<feature type="transmembrane region" description="Helical" evidence="1">
    <location>
        <begin position="21"/>
        <end position="41"/>
    </location>
</feature>
<protein>
    <recommendedName>
        <fullName evidence="4">Membrane protein YesL</fullName>
    </recommendedName>
</protein>
<reference evidence="2 3" key="1">
    <citation type="journal article" date="2010" name="PLoS ONE">
        <title>The glycobiome of the rumen bacterium Butyrivibrio proteoclasticus B316(T) highlights adaptation to a polysaccharide-rich environment.</title>
        <authorList>
            <person name="Kelly W.J."/>
            <person name="Leahy S.C."/>
            <person name="Altermann E."/>
            <person name="Yeoman C.J."/>
            <person name="Dunne J.C."/>
            <person name="Kong Z."/>
            <person name="Pacheco D.M."/>
            <person name="Li D."/>
            <person name="Noel S.J."/>
            <person name="Moon C.D."/>
            <person name="Cookson A.L."/>
            <person name="Attwood G.T."/>
        </authorList>
    </citation>
    <scope>NUCLEOTIDE SEQUENCE [LARGE SCALE GENOMIC DNA]</scope>
    <source>
        <strain evidence="3">ATCC 51982 / DSM 14932 / B316</strain>
    </source>
</reference>
<keyword evidence="1" id="KW-1133">Transmembrane helix</keyword>
<evidence type="ECO:0008006" key="4">
    <source>
        <dbReference type="Google" id="ProtNLM"/>
    </source>
</evidence>
<sequence length="275" mass="30292">MGKIFDIDSPLMHALSKLADIMWLNILTLIFATPLIIEQAVTVGGYLIQIASGDITSLDGIVFYVVVAWLGGIVCSIPLGPALTAMHYVLLKLVRDEDSYVTKSFFKSFKENFKQGAILQVIQFTAGGILLLDFLIMRDGSGIYRYIVIAISLILYMVSLYIFPLLSKFVNTVLGTLRNAALMSIMALPKTVLMALVSAVPVVILYFFSAKALPILILMGIAGPGFVQALLYNNTFKRFEPKVEEMSDEEEMDAAIRKIDEGTEEISQGNTDSNQ</sequence>
<proteinExistence type="predicted"/>
<dbReference type="RefSeq" id="WP_013282187.1">
    <property type="nucleotide sequence ID" value="NC_014387.1"/>
</dbReference>
<dbReference type="Pfam" id="PF04854">
    <property type="entry name" value="DUF624"/>
    <property type="match status" value="1"/>
</dbReference>
<keyword evidence="3" id="KW-1185">Reference proteome</keyword>
<feature type="transmembrane region" description="Helical" evidence="1">
    <location>
        <begin position="61"/>
        <end position="85"/>
    </location>
</feature>
<dbReference type="Proteomes" id="UP000001299">
    <property type="component" value="Chromosome 1"/>
</dbReference>
<keyword evidence="1" id="KW-0472">Membrane</keyword>
<dbReference type="AlphaFoldDB" id="E0RZW8"/>
<feature type="transmembrane region" description="Helical" evidence="1">
    <location>
        <begin position="143"/>
        <end position="166"/>
    </location>
</feature>